<dbReference type="OrthoDB" id="9811084at2"/>
<name>A0A383XQX8_9GAMM</name>
<dbReference type="GO" id="GO:0000976">
    <property type="term" value="F:transcription cis-regulatory region binding"/>
    <property type="evidence" value="ECO:0007669"/>
    <property type="project" value="TreeGrafter"/>
</dbReference>
<evidence type="ECO:0000256" key="1">
    <source>
        <dbReference type="ARBA" id="ARBA00023125"/>
    </source>
</evidence>
<dbReference type="Pfam" id="PF00440">
    <property type="entry name" value="TetR_N"/>
    <property type="match status" value="1"/>
</dbReference>
<gene>
    <name evidence="5" type="ORF">DEH80_14230</name>
</gene>
<feature type="DNA-binding region" description="H-T-H motif" evidence="2">
    <location>
        <begin position="51"/>
        <end position="70"/>
    </location>
</feature>
<dbReference type="InterPro" id="IPR050109">
    <property type="entry name" value="HTH-type_TetR-like_transc_reg"/>
</dbReference>
<comment type="caution">
    <text evidence="5">The sequence shown here is derived from an EMBL/GenBank/DDBJ whole genome shotgun (WGS) entry which is preliminary data.</text>
</comment>
<dbReference type="PRINTS" id="PR00455">
    <property type="entry name" value="HTHTETR"/>
</dbReference>
<dbReference type="PROSITE" id="PS50977">
    <property type="entry name" value="HTH_TETR_2"/>
    <property type="match status" value="1"/>
</dbReference>
<dbReference type="Gene3D" id="1.10.357.10">
    <property type="entry name" value="Tetracycline Repressor, domain 2"/>
    <property type="match status" value="1"/>
</dbReference>
<dbReference type="PANTHER" id="PTHR30055">
    <property type="entry name" value="HTH-TYPE TRANSCRIPTIONAL REGULATOR RUTR"/>
    <property type="match status" value="1"/>
</dbReference>
<keyword evidence="1 2" id="KW-0238">DNA-binding</keyword>
<dbReference type="InterPro" id="IPR001647">
    <property type="entry name" value="HTH_TetR"/>
</dbReference>
<evidence type="ECO:0000259" key="4">
    <source>
        <dbReference type="PROSITE" id="PS50977"/>
    </source>
</evidence>
<dbReference type="RefSeq" id="WP_109721183.1">
    <property type="nucleotide sequence ID" value="NZ_QEQK01000014.1"/>
</dbReference>
<dbReference type="PANTHER" id="PTHR30055:SF223">
    <property type="entry name" value="HTH-TYPE TRANSCRIPTIONAL REGULATOR UIDR"/>
    <property type="match status" value="1"/>
</dbReference>
<evidence type="ECO:0000313" key="5">
    <source>
        <dbReference type="EMBL" id="PWN55032.1"/>
    </source>
</evidence>
<evidence type="ECO:0000313" key="6">
    <source>
        <dbReference type="Proteomes" id="UP000251800"/>
    </source>
</evidence>
<keyword evidence="6" id="KW-1185">Reference proteome</keyword>
<evidence type="ECO:0000256" key="2">
    <source>
        <dbReference type="PROSITE-ProRule" id="PRU00335"/>
    </source>
</evidence>
<organism evidence="5 6">
    <name type="scientific">Abyssibacter profundi</name>
    <dbReference type="NCBI Taxonomy" id="2182787"/>
    <lineage>
        <taxon>Bacteria</taxon>
        <taxon>Pseudomonadati</taxon>
        <taxon>Pseudomonadota</taxon>
        <taxon>Gammaproteobacteria</taxon>
        <taxon>Chromatiales</taxon>
        <taxon>Oceanococcaceae</taxon>
        <taxon>Abyssibacter</taxon>
    </lineage>
</organism>
<dbReference type="EMBL" id="QEQK01000014">
    <property type="protein sequence ID" value="PWN55032.1"/>
    <property type="molecule type" value="Genomic_DNA"/>
</dbReference>
<accession>A0A383XQX8</accession>
<dbReference type="Proteomes" id="UP000251800">
    <property type="component" value="Unassembled WGS sequence"/>
</dbReference>
<protein>
    <recommendedName>
        <fullName evidence="4">HTH tetR-type domain-containing protein</fullName>
    </recommendedName>
</protein>
<sequence>MNQHRPTDPMQAAKHPSTTPPPPPDRREATRLRIIKGAAEVFGQQGFAGTSVQAILDAAGVSRRTFYQCFSDKSAVLAAIYERSLNHLYACRREAMKHPGSGPERLQRAQAVYLDFVATAGPVVRVITTEALRPDSPLYALRLTMHQQIEDQYCAVFREAEGRDLDPLIARSIILLSESLSIHILTQHPDDPARLQRAAAVLNRHIEQLLAAE</sequence>
<dbReference type="AlphaFoldDB" id="A0A383XQX8"/>
<dbReference type="InterPro" id="IPR009057">
    <property type="entry name" value="Homeodomain-like_sf"/>
</dbReference>
<reference evidence="5 6" key="1">
    <citation type="submission" date="2018-05" db="EMBL/GenBank/DDBJ databases">
        <title>Abyssibacter profundi OUC007T gen. nov., sp. nov, a marine bacterium isolated from seawater of the Mariana Trench.</title>
        <authorList>
            <person name="Zhou S."/>
        </authorList>
    </citation>
    <scope>NUCLEOTIDE SEQUENCE [LARGE SCALE GENOMIC DNA]</scope>
    <source>
        <strain evidence="5 6">OUC007</strain>
    </source>
</reference>
<proteinExistence type="predicted"/>
<feature type="domain" description="HTH tetR-type" evidence="4">
    <location>
        <begin position="28"/>
        <end position="88"/>
    </location>
</feature>
<evidence type="ECO:0000256" key="3">
    <source>
        <dbReference type="SAM" id="MobiDB-lite"/>
    </source>
</evidence>
<dbReference type="GO" id="GO:0003700">
    <property type="term" value="F:DNA-binding transcription factor activity"/>
    <property type="evidence" value="ECO:0007669"/>
    <property type="project" value="TreeGrafter"/>
</dbReference>
<dbReference type="SUPFAM" id="SSF46689">
    <property type="entry name" value="Homeodomain-like"/>
    <property type="match status" value="1"/>
</dbReference>
<feature type="region of interest" description="Disordered" evidence="3">
    <location>
        <begin position="1"/>
        <end position="27"/>
    </location>
</feature>